<dbReference type="Proteomes" id="UP000469292">
    <property type="component" value="Unassembled WGS sequence"/>
</dbReference>
<reference evidence="2 3" key="1">
    <citation type="submission" date="2019-09" db="EMBL/GenBank/DDBJ databases">
        <title>Phylogenetic characterization of a novel taxon of the genus Bifidobacterium: Bifidobacterium choloepi sp. nov.</title>
        <authorList>
            <person name="Modesto M."/>
            <person name="Satti M."/>
        </authorList>
    </citation>
    <scope>NUCLEOTIDE SEQUENCE [LARGE SCALE GENOMIC DNA]</scope>
    <source>
        <strain evidence="2 3">BRDM6</strain>
    </source>
</reference>
<keyword evidence="3" id="KW-1185">Reference proteome</keyword>
<dbReference type="EMBL" id="VYSG01000001">
    <property type="protein sequence ID" value="NEG69204.1"/>
    <property type="molecule type" value="Genomic_DNA"/>
</dbReference>
<gene>
    <name evidence="2" type="ORF">F6S87_00890</name>
</gene>
<dbReference type="AlphaFoldDB" id="A0A6I5NCK5"/>
<dbReference type="SUPFAM" id="SSF55729">
    <property type="entry name" value="Acyl-CoA N-acyltransferases (Nat)"/>
    <property type="match status" value="1"/>
</dbReference>
<keyword evidence="2" id="KW-0808">Transferase</keyword>
<dbReference type="Pfam" id="PF13673">
    <property type="entry name" value="Acetyltransf_10"/>
    <property type="match status" value="1"/>
</dbReference>
<dbReference type="InterPro" id="IPR016181">
    <property type="entry name" value="Acyl_CoA_acyltransferase"/>
</dbReference>
<feature type="domain" description="N-acetyltransferase" evidence="1">
    <location>
        <begin position="15"/>
        <end position="159"/>
    </location>
</feature>
<name>A0A6I5NCK5_9BIFI</name>
<sequence length="174" mass="18753">MHETDHAVPAPFELKSFAELTTAELYAILRVRAAVFVVEQHCPYQDVDGLDEASLHLFAWNADHTELVAYLRIMPAGVAYPGAVGIGRVLTDGERGTGLGGRLLRAAVAAIDDIYDHPIIRLAAQQHATGFYAREGFVPCSEPFDEDGIPHVEMIRPATQSAATQSAATQSVVA</sequence>
<dbReference type="InterPro" id="IPR000182">
    <property type="entry name" value="GNAT_dom"/>
</dbReference>
<protein>
    <submittedName>
        <fullName evidence="2">GNAT family N-acetyltransferase</fullName>
    </submittedName>
</protein>
<evidence type="ECO:0000313" key="3">
    <source>
        <dbReference type="Proteomes" id="UP000469292"/>
    </source>
</evidence>
<evidence type="ECO:0000259" key="1">
    <source>
        <dbReference type="PROSITE" id="PS51186"/>
    </source>
</evidence>
<evidence type="ECO:0000313" key="2">
    <source>
        <dbReference type="EMBL" id="NEG69204.1"/>
    </source>
</evidence>
<organism evidence="2 3">
    <name type="scientific">Bifidobacterium choloepi</name>
    <dbReference type="NCBI Taxonomy" id="2614131"/>
    <lineage>
        <taxon>Bacteria</taxon>
        <taxon>Bacillati</taxon>
        <taxon>Actinomycetota</taxon>
        <taxon>Actinomycetes</taxon>
        <taxon>Bifidobacteriales</taxon>
        <taxon>Bifidobacteriaceae</taxon>
        <taxon>Bifidobacterium</taxon>
    </lineage>
</organism>
<dbReference type="Gene3D" id="3.40.630.30">
    <property type="match status" value="1"/>
</dbReference>
<dbReference type="GO" id="GO:0016747">
    <property type="term" value="F:acyltransferase activity, transferring groups other than amino-acyl groups"/>
    <property type="evidence" value="ECO:0007669"/>
    <property type="project" value="InterPro"/>
</dbReference>
<comment type="caution">
    <text evidence="2">The sequence shown here is derived from an EMBL/GenBank/DDBJ whole genome shotgun (WGS) entry which is preliminary data.</text>
</comment>
<proteinExistence type="predicted"/>
<accession>A0A6I5NCK5</accession>
<dbReference type="PROSITE" id="PS51186">
    <property type="entry name" value="GNAT"/>
    <property type="match status" value="1"/>
</dbReference>
<dbReference type="RefSeq" id="WP_163226800.1">
    <property type="nucleotide sequence ID" value="NZ_VYSG01000001.1"/>
</dbReference>